<reference evidence="1" key="1">
    <citation type="submission" date="2012-09" db="EMBL/GenBank/DDBJ databases">
        <authorList>
            <person name="Martin A.A."/>
        </authorList>
    </citation>
    <scope>NUCLEOTIDE SEQUENCE</scope>
</reference>
<dbReference type="Proteomes" id="UP000035642">
    <property type="component" value="Unassembled WGS sequence"/>
</dbReference>
<name>A0A0K0D9Y7_ANGCA</name>
<dbReference type="AlphaFoldDB" id="A0A0K0D9Y7"/>
<proteinExistence type="predicted"/>
<organism evidence="1 2">
    <name type="scientific">Angiostrongylus cantonensis</name>
    <name type="common">Rat lungworm</name>
    <dbReference type="NCBI Taxonomy" id="6313"/>
    <lineage>
        <taxon>Eukaryota</taxon>
        <taxon>Metazoa</taxon>
        <taxon>Ecdysozoa</taxon>
        <taxon>Nematoda</taxon>
        <taxon>Chromadorea</taxon>
        <taxon>Rhabditida</taxon>
        <taxon>Rhabditina</taxon>
        <taxon>Rhabditomorpha</taxon>
        <taxon>Strongyloidea</taxon>
        <taxon>Metastrongylidae</taxon>
        <taxon>Angiostrongylus</taxon>
    </lineage>
</organism>
<protein>
    <submittedName>
        <fullName evidence="2">DUF4283 domain-containing protein</fullName>
    </submittedName>
</protein>
<reference evidence="2" key="2">
    <citation type="submission" date="2017-02" db="UniProtKB">
        <authorList>
            <consortium name="WormBaseParasite"/>
        </authorList>
    </citation>
    <scope>IDENTIFICATION</scope>
</reference>
<dbReference type="WBParaSite" id="ACAC_0000700701-mRNA-1">
    <property type="protein sequence ID" value="ACAC_0000700701-mRNA-1"/>
    <property type="gene ID" value="ACAC_0000700701"/>
</dbReference>
<sequence>MSSETEHVVELWDKYLHVSGARVSLRIGTHILWKRNCTIRWVNAVKDMNYDMVVGKKLNGSPMSSPLLEDVDVYGVMRLDDEIGQFQSETSRSHSLVLAENY</sequence>
<evidence type="ECO:0000313" key="2">
    <source>
        <dbReference type="WBParaSite" id="ACAC_0000700701-mRNA-1"/>
    </source>
</evidence>
<keyword evidence="1" id="KW-1185">Reference proteome</keyword>
<accession>A0A0K0D9Y7</accession>
<evidence type="ECO:0000313" key="1">
    <source>
        <dbReference type="Proteomes" id="UP000035642"/>
    </source>
</evidence>